<dbReference type="InterPro" id="IPR029056">
    <property type="entry name" value="Ribokinase-like"/>
</dbReference>
<dbReference type="GO" id="GO:0046872">
    <property type="term" value="F:metal ion binding"/>
    <property type="evidence" value="ECO:0007669"/>
    <property type="project" value="UniProtKB-KW"/>
</dbReference>
<dbReference type="EMBL" id="JAWZYT010005499">
    <property type="protein sequence ID" value="KAK4290374.1"/>
    <property type="molecule type" value="Genomic_DNA"/>
</dbReference>
<dbReference type="GO" id="GO:0016301">
    <property type="term" value="F:kinase activity"/>
    <property type="evidence" value="ECO:0007669"/>
    <property type="project" value="UniProtKB-KW"/>
</dbReference>
<sequence length="221" mass="23460">MSCCLSLFAVWYEPTDIDKASKPWVGGRGHLLSFASPNLNELRSICTYLDLGKLMDSKALAAVSQNNSEEENNKTQQLLKTILTTAAPLLTSLDALMVTLGPLGFMILRQATSSTLDSPLLPLTHMGTQEETCKEECMCVGLYYPAPRSPNIVSVSGAGDCLAAGFITGMLAGRSVSECASGGESAAQLSLCASPAVPASLTPAVLPWHHPLPYTLIRKDT</sequence>
<evidence type="ECO:0000259" key="4">
    <source>
        <dbReference type="Pfam" id="PF00294"/>
    </source>
</evidence>
<dbReference type="GO" id="GO:0004730">
    <property type="term" value="F:pseudouridylate synthase activity"/>
    <property type="evidence" value="ECO:0007669"/>
    <property type="project" value="TreeGrafter"/>
</dbReference>
<dbReference type="PROSITE" id="PS00584">
    <property type="entry name" value="PFKB_KINASES_2"/>
    <property type="match status" value="1"/>
</dbReference>
<evidence type="ECO:0000313" key="5">
    <source>
        <dbReference type="EMBL" id="KAK4290374.1"/>
    </source>
</evidence>
<gene>
    <name evidence="5" type="ORF">Pmani_036717</name>
</gene>
<protein>
    <recommendedName>
        <fullName evidence="4">Carbohydrate kinase PfkB domain-containing protein</fullName>
    </recommendedName>
</protein>
<dbReference type="GO" id="GO:0005737">
    <property type="term" value="C:cytoplasm"/>
    <property type="evidence" value="ECO:0007669"/>
    <property type="project" value="TreeGrafter"/>
</dbReference>
<accession>A0AAE1TP52</accession>
<keyword evidence="1" id="KW-0808">Transferase</keyword>
<dbReference type="Proteomes" id="UP001292094">
    <property type="component" value="Unassembled WGS sequence"/>
</dbReference>
<comment type="caution">
    <text evidence="5">The sequence shown here is derived from an EMBL/GenBank/DDBJ whole genome shotgun (WGS) entry which is preliminary data.</text>
</comment>
<evidence type="ECO:0000313" key="6">
    <source>
        <dbReference type="Proteomes" id="UP001292094"/>
    </source>
</evidence>
<evidence type="ECO:0000256" key="1">
    <source>
        <dbReference type="ARBA" id="ARBA00022679"/>
    </source>
</evidence>
<keyword evidence="6" id="KW-1185">Reference proteome</keyword>
<dbReference type="InterPro" id="IPR011611">
    <property type="entry name" value="PfkB_dom"/>
</dbReference>
<evidence type="ECO:0000256" key="2">
    <source>
        <dbReference type="ARBA" id="ARBA00022723"/>
    </source>
</evidence>
<dbReference type="AlphaFoldDB" id="A0AAE1TP52"/>
<dbReference type="Pfam" id="PF00294">
    <property type="entry name" value="PfkB"/>
    <property type="match status" value="1"/>
</dbReference>
<dbReference type="InterPro" id="IPR002173">
    <property type="entry name" value="Carboh/pur_kinase_PfkB_CS"/>
</dbReference>
<dbReference type="SUPFAM" id="SSF53613">
    <property type="entry name" value="Ribokinase-like"/>
    <property type="match status" value="1"/>
</dbReference>
<dbReference type="PANTHER" id="PTHR42909">
    <property type="entry name" value="ZGC:136858"/>
    <property type="match status" value="1"/>
</dbReference>
<evidence type="ECO:0000256" key="3">
    <source>
        <dbReference type="ARBA" id="ARBA00022777"/>
    </source>
</evidence>
<dbReference type="PANTHER" id="PTHR42909:SF1">
    <property type="entry name" value="CARBOHYDRATE KINASE PFKB DOMAIN-CONTAINING PROTEIN"/>
    <property type="match status" value="1"/>
</dbReference>
<organism evidence="5 6">
    <name type="scientific">Petrolisthes manimaculis</name>
    <dbReference type="NCBI Taxonomy" id="1843537"/>
    <lineage>
        <taxon>Eukaryota</taxon>
        <taxon>Metazoa</taxon>
        <taxon>Ecdysozoa</taxon>
        <taxon>Arthropoda</taxon>
        <taxon>Crustacea</taxon>
        <taxon>Multicrustacea</taxon>
        <taxon>Malacostraca</taxon>
        <taxon>Eumalacostraca</taxon>
        <taxon>Eucarida</taxon>
        <taxon>Decapoda</taxon>
        <taxon>Pleocyemata</taxon>
        <taxon>Anomura</taxon>
        <taxon>Galatheoidea</taxon>
        <taxon>Porcellanidae</taxon>
        <taxon>Petrolisthes</taxon>
    </lineage>
</organism>
<dbReference type="Gene3D" id="3.40.1190.20">
    <property type="match status" value="1"/>
</dbReference>
<keyword evidence="2" id="KW-0479">Metal-binding</keyword>
<dbReference type="GO" id="GO:0016798">
    <property type="term" value="F:hydrolase activity, acting on glycosyl bonds"/>
    <property type="evidence" value="ECO:0007669"/>
    <property type="project" value="TreeGrafter"/>
</dbReference>
<reference evidence="5" key="1">
    <citation type="submission" date="2023-11" db="EMBL/GenBank/DDBJ databases">
        <title>Genome assemblies of two species of porcelain crab, Petrolisthes cinctipes and Petrolisthes manimaculis (Anomura: Porcellanidae).</title>
        <authorList>
            <person name="Angst P."/>
        </authorList>
    </citation>
    <scope>NUCLEOTIDE SEQUENCE</scope>
    <source>
        <strain evidence="5">PB745_02</strain>
        <tissue evidence="5">Gill</tissue>
    </source>
</reference>
<dbReference type="GO" id="GO:0006796">
    <property type="term" value="P:phosphate-containing compound metabolic process"/>
    <property type="evidence" value="ECO:0007669"/>
    <property type="project" value="UniProtKB-ARBA"/>
</dbReference>
<proteinExistence type="predicted"/>
<name>A0AAE1TP52_9EUCA</name>
<feature type="domain" description="Carbohydrate kinase PfkB" evidence="4">
    <location>
        <begin position="143"/>
        <end position="193"/>
    </location>
</feature>
<keyword evidence="3" id="KW-0418">Kinase</keyword>